<protein>
    <recommendedName>
        <fullName evidence="4">Plac8 onzin related protein 6</fullName>
    </recommendedName>
</protein>
<dbReference type="PANTHER" id="PTHR15907">
    <property type="entry name" value="DUF614 FAMILY PROTEIN-RELATED"/>
    <property type="match status" value="1"/>
</dbReference>
<dbReference type="InterPro" id="IPR006461">
    <property type="entry name" value="PLAC_motif_containing"/>
</dbReference>
<dbReference type="Ensembl" id="ENSATET00000026371.3">
    <property type="protein sequence ID" value="ENSATEP00000025952.1"/>
    <property type="gene ID" value="ENSATEG00000017920.3"/>
</dbReference>
<dbReference type="AlphaFoldDB" id="A0A3Q1IV40"/>
<comment type="similarity">
    <text evidence="1">Belongs to the cornifelin family.</text>
</comment>
<organism evidence="2 3">
    <name type="scientific">Anabas testudineus</name>
    <name type="common">Climbing perch</name>
    <name type="synonym">Anthias testudineus</name>
    <dbReference type="NCBI Taxonomy" id="64144"/>
    <lineage>
        <taxon>Eukaryota</taxon>
        <taxon>Metazoa</taxon>
        <taxon>Chordata</taxon>
        <taxon>Craniata</taxon>
        <taxon>Vertebrata</taxon>
        <taxon>Euteleostomi</taxon>
        <taxon>Actinopterygii</taxon>
        <taxon>Neopterygii</taxon>
        <taxon>Teleostei</taxon>
        <taxon>Neoteleostei</taxon>
        <taxon>Acanthomorphata</taxon>
        <taxon>Anabantaria</taxon>
        <taxon>Anabantiformes</taxon>
        <taxon>Anabantoidei</taxon>
        <taxon>Anabantidae</taxon>
        <taxon>Anabas</taxon>
    </lineage>
</organism>
<name>A0A3Q1IV40_ANATE</name>
<reference evidence="2" key="2">
    <citation type="submission" date="2025-08" db="UniProtKB">
        <authorList>
            <consortium name="Ensembl"/>
        </authorList>
    </citation>
    <scope>IDENTIFICATION</scope>
</reference>
<sequence>TMATNVVINNQPRQSPTVISVQSNQWSTGICDCFDDLEICCFASWCLPCFACKTASDFGECFCLPLLDMVFLAFQMLLCPTCIPPVSMSMRVAVRHHYKIQGDMCGDCVYTTFCNICSWCQMAREIKRHKQSMTFITTQPVYTGDQQFLVTQPGVVASQPVMATAPQAILTSM</sequence>
<dbReference type="GeneTree" id="ENSGT00940000163701"/>
<reference evidence="2" key="1">
    <citation type="submission" date="2021-04" db="EMBL/GenBank/DDBJ databases">
        <authorList>
            <consortium name="Wellcome Sanger Institute Data Sharing"/>
        </authorList>
    </citation>
    <scope>NUCLEOTIDE SEQUENCE [LARGE SCALE GENOMIC DNA]</scope>
</reference>
<evidence type="ECO:0000313" key="2">
    <source>
        <dbReference type="Ensembl" id="ENSATEP00000025952.1"/>
    </source>
</evidence>
<accession>A0A3Q1IV40</accession>
<dbReference type="Pfam" id="PF04749">
    <property type="entry name" value="PLAC8"/>
    <property type="match status" value="1"/>
</dbReference>
<evidence type="ECO:0000256" key="1">
    <source>
        <dbReference type="ARBA" id="ARBA00009024"/>
    </source>
</evidence>
<dbReference type="STRING" id="64144.ENSATEP00000025952"/>
<dbReference type="InParanoid" id="A0A3Q1IV40"/>
<dbReference type="NCBIfam" id="TIGR01571">
    <property type="entry name" value="A_thal_Cys_rich"/>
    <property type="match status" value="1"/>
</dbReference>
<dbReference type="Proteomes" id="UP000265040">
    <property type="component" value="Chromosome 18"/>
</dbReference>
<reference evidence="2" key="3">
    <citation type="submission" date="2025-09" db="UniProtKB">
        <authorList>
            <consortium name="Ensembl"/>
        </authorList>
    </citation>
    <scope>IDENTIFICATION</scope>
</reference>
<dbReference type="OrthoDB" id="1045822at2759"/>
<evidence type="ECO:0008006" key="4">
    <source>
        <dbReference type="Google" id="ProtNLM"/>
    </source>
</evidence>
<evidence type="ECO:0000313" key="3">
    <source>
        <dbReference type="Proteomes" id="UP000265040"/>
    </source>
</evidence>
<keyword evidence="3" id="KW-1185">Reference proteome</keyword>
<proteinExistence type="inferred from homology"/>